<dbReference type="Proteomes" id="UP001321047">
    <property type="component" value="Unassembled WGS sequence"/>
</dbReference>
<feature type="transmembrane region" description="Helical" evidence="2">
    <location>
        <begin position="32"/>
        <end position="51"/>
    </location>
</feature>
<feature type="domain" description="J" evidence="3">
    <location>
        <begin position="132"/>
        <end position="183"/>
    </location>
</feature>
<evidence type="ECO:0000259" key="3">
    <source>
        <dbReference type="PROSITE" id="PS50076"/>
    </source>
</evidence>
<keyword evidence="2" id="KW-0812">Transmembrane</keyword>
<dbReference type="RefSeq" id="WP_342810696.1">
    <property type="nucleotide sequence ID" value="NZ_JAOPJZ010000041.1"/>
</dbReference>
<accession>A0AAP2ZBV1</accession>
<gene>
    <name evidence="4" type="ORF">OB919_20870</name>
</gene>
<dbReference type="EMBL" id="JAOPJZ010000041">
    <property type="protein sequence ID" value="MCU4754394.1"/>
    <property type="molecule type" value="Genomic_DNA"/>
</dbReference>
<dbReference type="SUPFAM" id="SSF46565">
    <property type="entry name" value="Chaperone J-domain"/>
    <property type="match status" value="1"/>
</dbReference>
<reference evidence="4 5" key="1">
    <citation type="submission" date="2022-09" db="EMBL/GenBank/DDBJ databases">
        <title>Enrichment on poylsaccharides allowed isolation of novel metabolic and taxonomic groups of Haloarchaea.</title>
        <authorList>
            <person name="Sorokin D.Y."/>
            <person name="Elcheninov A.G."/>
            <person name="Khizhniak T.V."/>
            <person name="Kolganova T.V."/>
            <person name="Kublanov I.V."/>
        </authorList>
    </citation>
    <scope>NUCLEOTIDE SEQUENCE [LARGE SCALE GENOMIC DNA]</scope>
    <source>
        <strain evidence="4 5">AArc-curdl1</strain>
    </source>
</reference>
<dbReference type="CDD" id="cd06257">
    <property type="entry name" value="DnaJ"/>
    <property type="match status" value="1"/>
</dbReference>
<dbReference type="Gene3D" id="1.10.287.110">
    <property type="entry name" value="DnaJ domain"/>
    <property type="match status" value="1"/>
</dbReference>
<keyword evidence="2" id="KW-1133">Transmembrane helix</keyword>
<dbReference type="PROSITE" id="PS50076">
    <property type="entry name" value="DNAJ_2"/>
    <property type="match status" value="1"/>
</dbReference>
<feature type="region of interest" description="Disordered" evidence="1">
    <location>
        <begin position="64"/>
        <end position="142"/>
    </location>
</feature>
<sequence>MRQSPIVLLMAASFAAMTALLAIGSVVSRSPVAFFVAIPLGATAYFMYYHGSGKLLERLHRREMRQQAADNQRATGQRGGFGAGPRQGRGPRTRAEREARFGPQGRAGFGVQDRYDSQHRAPSASSGPTRAEARTVLGVEPTADQAAIKQAYRERVKDVHPDRGGNEDEFKRVTAAYERLRTK</sequence>
<dbReference type="AlphaFoldDB" id="A0AAP2ZBV1"/>
<evidence type="ECO:0000313" key="5">
    <source>
        <dbReference type="Proteomes" id="UP001321047"/>
    </source>
</evidence>
<name>A0AAP2ZBV1_9EURY</name>
<feature type="compositionally biased region" description="Gly residues" evidence="1">
    <location>
        <begin position="77"/>
        <end position="87"/>
    </location>
</feature>
<dbReference type="Pfam" id="PF00226">
    <property type="entry name" value="DnaJ"/>
    <property type="match status" value="1"/>
</dbReference>
<evidence type="ECO:0000256" key="1">
    <source>
        <dbReference type="SAM" id="MobiDB-lite"/>
    </source>
</evidence>
<keyword evidence="5" id="KW-1185">Reference proteome</keyword>
<dbReference type="PANTHER" id="PTHR44240">
    <property type="entry name" value="DNAJ DOMAIN (PROKARYOTIC HEAT SHOCK PROTEIN)-RELATED"/>
    <property type="match status" value="1"/>
</dbReference>
<protein>
    <submittedName>
        <fullName evidence="4">J domain-containing protein</fullName>
    </submittedName>
</protein>
<organism evidence="4 5">
    <name type="scientific">Natronosalvus hydrolyticus</name>
    <dbReference type="NCBI Taxonomy" id="2979988"/>
    <lineage>
        <taxon>Archaea</taxon>
        <taxon>Methanobacteriati</taxon>
        <taxon>Methanobacteriota</taxon>
        <taxon>Stenosarchaea group</taxon>
        <taxon>Halobacteria</taxon>
        <taxon>Halobacteriales</taxon>
        <taxon>Natrialbaceae</taxon>
        <taxon>Natronosalvus</taxon>
    </lineage>
</organism>
<keyword evidence="2" id="KW-0472">Membrane</keyword>
<dbReference type="InterPro" id="IPR036869">
    <property type="entry name" value="J_dom_sf"/>
</dbReference>
<proteinExistence type="predicted"/>
<dbReference type="InterPro" id="IPR052276">
    <property type="entry name" value="Diphthamide-biosynth_chaperone"/>
</dbReference>
<dbReference type="SMART" id="SM00271">
    <property type="entry name" value="DnaJ"/>
    <property type="match status" value="1"/>
</dbReference>
<evidence type="ECO:0000256" key="2">
    <source>
        <dbReference type="SAM" id="Phobius"/>
    </source>
</evidence>
<evidence type="ECO:0000313" key="4">
    <source>
        <dbReference type="EMBL" id="MCU4754394.1"/>
    </source>
</evidence>
<comment type="caution">
    <text evidence="4">The sequence shown here is derived from an EMBL/GenBank/DDBJ whole genome shotgun (WGS) entry which is preliminary data.</text>
</comment>
<dbReference type="InterPro" id="IPR001623">
    <property type="entry name" value="DnaJ_domain"/>
</dbReference>
<dbReference type="PANTHER" id="PTHR44240:SF10">
    <property type="entry name" value="J DOMAIN-CONTAINING PROTEIN"/>
    <property type="match status" value="1"/>
</dbReference>